<keyword evidence="6 11" id="KW-0833">Ubl conjugation pathway</keyword>
<dbReference type="GO" id="GO:0016579">
    <property type="term" value="P:protein deubiquitination"/>
    <property type="evidence" value="ECO:0007669"/>
    <property type="project" value="InterPro"/>
</dbReference>
<dbReference type="Gene3D" id="6.10.140.2220">
    <property type="match status" value="1"/>
</dbReference>
<evidence type="ECO:0000256" key="11">
    <source>
        <dbReference type="RuleBase" id="RU366025"/>
    </source>
</evidence>
<dbReference type="EC" id="3.4.19.12" evidence="11"/>
<dbReference type="SMART" id="SM00695">
    <property type="entry name" value="DUSP"/>
    <property type="match status" value="1"/>
</dbReference>
<evidence type="ECO:0000259" key="13">
    <source>
        <dbReference type="PROSITE" id="PS50235"/>
    </source>
</evidence>
<dbReference type="PANTHER" id="PTHR21646:SF24">
    <property type="entry name" value="UBIQUITIN CARBOXYL-TERMINAL HYDROLASE"/>
    <property type="match status" value="1"/>
</dbReference>
<evidence type="ECO:0000256" key="8">
    <source>
        <dbReference type="ARBA" id="ARBA00022807"/>
    </source>
</evidence>
<name>A0A485LAT8_9STRA</name>
<dbReference type="OrthoDB" id="265776at2759"/>
<reference evidence="17 18" key="1">
    <citation type="submission" date="2019-03" db="EMBL/GenBank/DDBJ databases">
        <authorList>
            <person name="Gaulin E."/>
            <person name="Dumas B."/>
        </authorList>
    </citation>
    <scope>NUCLEOTIDE SEQUENCE [LARGE SCALE GENOMIC DNA]</scope>
    <source>
        <strain evidence="17">CBS 568.67</strain>
    </source>
</reference>
<dbReference type="InterPro" id="IPR001394">
    <property type="entry name" value="Peptidase_C19_UCH"/>
</dbReference>
<dbReference type="InterPro" id="IPR035927">
    <property type="entry name" value="DUSP-like_sf"/>
</dbReference>
<evidence type="ECO:0000259" key="15">
    <source>
        <dbReference type="PROSITE" id="PS51283"/>
    </source>
</evidence>
<dbReference type="Gene3D" id="3.30.2230.10">
    <property type="entry name" value="DUSP-like"/>
    <property type="match status" value="1"/>
</dbReference>
<dbReference type="PROSITE" id="PS00973">
    <property type="entry name" value="USP_2"/>
    <property type="match status" value="1"/>
</dbReference>
<gene>
    <name evidence="17" type="primary">Aste57867_18583</name>
    <name evidence="16" type="ORF">As57867_018521</name>
    <name evidence="17" type="ORF">ASTE57867_18583</name>
</gene>
<evidence type="ECO:0000256" key="9">
    <source>
        <dbReference type="ARBA" id="ARBA00022833"/>
    </source>
</evidence>
<evidence type="ECO:0000313" key="16">
    <source>
        <dbReference type="EMBL" id="KAF0689993.1"/>
    </source>
</evidence>
<dbReference type="EMBL" id="CAADRA010006420">
    <property type="protein sequence ID" value="VFT95318.1"/>
    <property type="molecule type" value="Genomic_DNA"/>
</dbReference>
<feature type="domain" description="MYND-type" evidence="14">
    <location>
        <begin position="254"/>
        <end position="290"/>
    </location>
</feature>
<comment type="catalytic activity">
    <reaction evidence="1 11">
        <text>Thiol-dependent hydrolysis of ester, thioester, amide, peptide and isopeptide bonds formed by the C-terminal Gly of ubiquitin (a 76-residue protein attached to proteins as an intracellular targeting signal).</text>
        <dbReference type="EC" id="3.4.19.12"/>
    </reaction>
</comment>
<feature type="region of interest" description="Disordered" evidence="12">
    <location>
        <begin position="1"/>
        <end position="39"/>
    </location>
</feature>
<dbReference type="InterPro" id="IPR018200">
    <property type="entry name" value="USP_CS"/>
</dbReference>
<evidence type="ECO:0000313" key="18">
    <source>
        <dbReference type="Proteomes" id="UP000332933"/>
    </source>
</evidence>
<comment type="similarity">
    <text evidence="2 11">Belongs to the peptidase C19 family.</text>
</comment>
<evidence type="ECO:0000313" key="17">
    <source>
        <dbReference type="EMBL" id="VFT95318.1"/>
    </source>
</evidence>
<dbReference type="InterPro" id="IPR038765">
    <property type="entry name" value="Papain-like_cys_pep_sf"/>
</dbReference>
<dbReference type="InterPro" id="IPR006615">
    <property type="entry name" value="Pept_C19_DUSP"/>
</dbReference>
<keyword evidence="4" id="KW-0479">Metal-binding</keyword>
<evidence type="ECO:0000256" key="4">
    <source>
        <dbReference type="ARBA" id="ARBA00022723"/>
    </source>
</evidence>
<feature type="domain" description="DUSP" evidence="15">
    <location>
        <begin position="75"/>
        <end position="198"/>
    </location>
</feature>
<evidence type="ECO:0000256" key="1">
    <source>
        <dbReference type="ARBA" id="ARBA00000707"/>
    </source>
</evidence>
<dbReference type="PROSITE" id="PS50235">
    <property type="entry name" value="USP_3"/>
    <property type="match status" value="1"/>
</dbReference>
<dbReference type="PANTHER" id="PTHR21646">
    <property type="entry name" value="UBIQUITIN CARBOXYL-TERMINAL HYDROLASE"/>
    <property type="match status" value="1"/>
</dbReference>
<dbReference type="SUPFAM" id="SSF54001">
    <property type="entry name" value="Cysteine proteinases"/>
    <property type="match status" value="1"/>
</dbReference>
<dbReference type="GO" id="GO:0008270">
    <property type="term" value="F:zinc ion binding"/>
    <property type="evidence" value="ECO:0007669"/>
    <property type="project" value="UniProtKB-KW"/>
</dbReference>
<evidence type="ECO:0000259" key="14">
    <source>
        <dbReference type="PROSITE" id="PS50865"/>
    </source>
</evidence>
<evidence type="ECO:0000256" key="12">
    <source>
        <dbReference type="SAM" id="MobiDB-lite"/>
    </source>
</evidence>
<keyword evidence="8 11" id="KW-0788">Thiol protease</keyword>
<dbReference type="Pfam" id="PF00443">
    <property type="entry name" value="UCH"/>
    <property type="match status" value="1"/>
</dbReference>
<reference evidence="16" key="2">
    <citation type="submission" date="2019-06" db="EMBL/GenBank/DDBJ databases">
        <title>Genomics analysis of Aphanomyces spp. identifies a new class of oomycete effector associated with host adaptation.</title>
        <authorList>
            <person name="Gaulin E."/>
        </authorList>
    </citation>
    <scope>NUCLEOTIDE SEQUENCE</scope>
    <source>
        <strain evidence="16">CBS 578.67</strain>
    </source>
</reference>
<dbReference type="Gene3D" id="3.90.70.10">
    <property type="entry name" value="Cysteine proteinases"/>
    <property type="match status" value="2"/>
</dbReference>
<sequence length="891" mass="100017">MEANMEDEFVVSNSTLSKGQKKKNRKKAKKKVTDVGEEDDVGVDECAAPLPTYPIAKKEEVHAGHIPLARLPVVPSPASQKVIIQRLLSQSKTHGMTVGERYFVVNFKWWESWCNHVHFHDDDDDNAAADHSAISSSPPKIDNTGLLDPILEHVDAEGVRMLRPQLIEHVHFILIPSEVWDAVVVWYGGGPAICRYVVGVGAPNTPQFLTRVELYPGVDDVEMDDVSSDASPASSPTPATTVRDVVTVTKPMLCMVCHRPSTNRCGHCKHCIYCSKTCQVAHWKYHKLHCTRIKANAGAVATIDIHGRQGLAGLKNLGNTCFMNAALQCLSHTTSLTTHFLNNAYHDDLNTDNVLGTGGKLATQYALLLKELWFGTSSSASPGLLKRAIGTYAPQFSGYQQHDAQELLAYLLDGLHEDVNRIQKKPYIEAQDSNGSQPDAVVAAQAWANHCLRNESIFVDQLHGQFKSKVVCPTCNKISITFDPFNCVQLELPHAVTRPIEVIVMPRLTRATVLADEANVRPVKYGLQIHKRGNVKSIKMALAEAGCQYTNMVICDVFNHMVYRVLPDLERMMRVRSDDRLVVYPQPPKTANCILFCYHRFYEKNREPQLFGDPLITSLDRTTTFDQFLGEMVLQLVPMFGWTVAERKERIDNKGVRSMLAKHIYVTNQDGINLNPHALSEFEGYAGSAPVMATLFLNDSAHLGIDWDGDLRDLYHVTEPYILSHPSLKTLQVKSDTLSLDECFKKFTSPEQLDEDNLWYCSTCKEHRQATKTMQLYKLPEVLVLSLKRFEYRNEVVRDKLDTMVEFPLEGLDMAPYCLSAADDDHSMLYDLYAVTNHFGSMGFGHYTAYAKDQATNLWYTFDDSSVTSVSAASVVSNAAYILFYKRRQKK</sequence>
<dbReference type="GO" id="GO:0004843">
    <property type="term" value="F:cysteine-type deubiquitinase activity"/>
    <property type="evidence" value="ECO:0007669"/>
    <property type="project" value="UniProtKB-UniRule"/>
</dbReference>
<dbReference type="Proteomes" id="UP000332933">
    <property type="component" value="Unassembled WGS sequence"/>
</dbReference>
<dbReference type="PROSITE" id="PS00972">
    <property type="entry name" value="USP_1"/>
    <property type="match status" value="1"/>
</dbReference>
<feature type="compositionally biased region" description="Basic residues" evidence="12">
    <location>
        <begin position="19"/>
        <end position="30"/>
    </location>
</feature>
<keyword evidence="18" id="KW-1185">Reference proteome</keyword>
<protein>
    <recommendedName>
        <fullName evidence="11">Ubiquitin carboxyl-terminal hydrolase</fullName>
        <ecNumber evidence="11">3.4.19.12</ecNumber>
    </recommendedName>
</protein>
<dbReference type="PROSITE" id="PS01360">
    <property type="entry name" value="ZF_MYND_1"/>
    <property type="match status" value="1"/>
</dbReference>
<dbReference type="EMBL" id="VJMH01006399">
    <property type="protein sequence ID" value="KAF0689993.1"/>
    <property type="molecule type" value="Genomic_DNA"/>
</dbReference>
<keyword evidence="9" id="KW-0862">Zinc</keyword>
<keyword evidence="5 10" id="KW-0863">Zinc-finger</keyword>
<dbReference type="Pfam" id="PF06337">
    <property type="entry name" value="DUSP"/>
    <property type="match status" value="1"/>
</dbReference>
<dbReference type="InterPro" id="IPR002893">
    <property type="entry name" value="Znf_MYND"/>
</dbReference>
<dbReference type="InterPro" id="IPR028889">
    <property type="entry name" value="USP"/>
</dbReference>
<evidence type="ECO:0000256" key="7">
    <source>
        <dbReference type="ARBA" id="ARBA00022801"/>
    </source>
</evidence>
<dbReference type="PROSITE" id="PS51283">
    <property type="entry name" value="DUSP"/>
    <property type="match status" value="1"/>
</dbReference>
<evidence type="ECO:0000256" key="5">
    <source>
        <dbReference type="ARBA" id="ARBA00022771"/>
    </source>
</evidence>
<evidence type="ECO:0000256" key="2">
    <source>
        <dbReference type="ARBA" id="ARBA00009085"/>
    </source>
</evidence>
<evidence type="ECO:0000256" key="10">
    <source>
        <dbReference type="PROSITE-ProRule" id="PRU00134"/>
    </source>
</evidence>
<dbReference type="AlphaFoldDB" id="A0A485LAT8"/>
<dbReference type="GO" id="GO:0006508">
    <property type="term" value="P:proteolysis"/>
    <property type="evidence" value="ECO:0007669"/>
    <property type="project" value="UniProtKB-KW"/>
</dbReference>
<keyword evidence="3 11" id="KW-0645">Protease</keyword>
<dbReference type="Pfam" id="PF01753">
    <property type="entry name" value="zf-MYND"/>
    <property type="match status" value="1"/>
</dbReference>
<proteinExistence type="inferred from homology"/>
<feature type="domain" description="USP" evidence="13">
    <location>
        <begin position="312"/>
        <end position="888"/>
    </location>
</feature>
<evidence type="ECO:0000256" key="6">
    <source>
        <dbReference type="ARBA" id="ARBA00022786"/>
    </source>
</evidence>
<evidence type="ECO:0000256" key="3">
    <source>
        <dbReference type="ARBA" id="ARBA00022670"/>
    </source>
</evidence>
<dbReference type="SUPFAM" id="SSF143791">
    <property type="entry name" value="DUSP-like"/>
    <property type="match status" value="1"/>
</dbReference>
<dbReference type="PROSITE" id="PS50865">
    <property type="entry name" value="ZF_MYND_2"/>
    <property type="match status" value="1"/>
</dbReference>
<dbReference type="SUPFAM" id="SSF144232">
    <property type="entry name" value="HIT/MYND zinc finger-like"/>
    <property type="match status" value="1"/>
</dbReference>
<dbReference type="InterPro" id="IPR050185">
    <property type="entry name" value="Ub_carboxyl-term_hydrolase"/>
</dbReference>
<accession>A0A485LAT8</accession>
<keyword evidence="7 11" id="KW-0378">Hydrolase</keyword>
<organism evidence="17 18">
    <name type="scientific">Aphanomyces stellatus</name>
    <dbReference type="NCBI Taxonomy" id="120398"/>
    <lineage>
        <taxon>Eukaryota</taxon>
        <taxon>Sar</taxon>
        <taxon>Stramenopiles</taxon>
        <taxon>Oomycota</taxon>
        <taxon>Saprolegniomycetes</taxon>
        <taxon>Saprolegniales</taxon>
        <taxon>Verrucalvaceae</taxon>
        <taxon>Aphanomyces</taxon>
    </lineage>
</organism>
<dbReference type="CDD" id="cd02674">
    <property type="entry name" value="Peptidase_C19R"/>
    <property type="match status" value="1"/>
</dbReference>